<dbReference type="AlphaFoldDB" id="A0A2N5ENG8"/>
<comment type="caution">
    <text evidence="2">The sequence shown here is derived from an EMBL/GenBank/DDBJ whole genome shotgun (WGS) entry which is preliminary data.</text>
</comment>
<dbReference type="EMBL" id="PJZK01000008">
    <property type="protein sequence ID" value="PLR50214.1"/>
    <property type="molecule type" value="Genomic_DNA"/>
</dbReference>
<comment type="similarity">
    <text evidence="1">Belongs to the ROK (NagC/XylR) family.</text>
</comment>
<evidence type="ECO:0000313" key="3">
    <source>
        <dbReference type="Proteomes" id="UP000234626"/>
    </source>
</evidence>
<organism evidence="2 3">
    <name type="scientific">Chimaeribacter arupi</name>
    <dbReference type="NCBI Taxonomy" id="2060066"/>
    <lineage>
        <taxon>Bacteria</taxon>
        <taxon>Pseudomonadati</taxon>
        <taxon>Pseudomonadota</taxon>
        <taxon>Gammaproteobacteria</taxon>
        <taxon>Enterobacterales</taxon>
        <taxon>Yersiniaceae</taxon>
        <taxon>Chimaeribacter</taxon>
    </lineage>
</organism>
<keyword evidence="3" id="KW-1185">Reference proteome</keyword>
<dbReference type="PANTHER" id="PTHR18964">
    <property type="entry name" value="ROK (REPRESSOR, ORF, KINASE) FAMILY"/>
    <property type="match status" value="1"/>
</dbReference>
<dbReference type="Pfam" id="PF00480">
    <property type="entry name" value="ROK"/>
    <property type="match status" value="1"/>
</dbReference>
<dbReference type="RefSeq" id="WP_072929374.1">
    <property type="nucleotide sequence ID" value="NZ_JAWJZE010000006.1"/>
</dbReference>
<protein>
    <submittedName>
        <fullName evidence="2">ROK family protein</fullName>
    </submittedName>
</protein>
<dbReference type="PANTHER" id="PTHR18964:SF149">
    <property type="entry name" value="BIFUNCTIONAL UDP-N-ACETYLGLUCOSAMINE 2-EPIMERASE_N-ACETYLMANNOSAMINE KINASE"/>
    <property type="match status" value="1"/>
</dbReference>
<dbReference type="InterPro" id="IPR000600">
    <property type="entry name" value="ROK"/>
</dbReference>
<dbReference type="SUPFAM" id="SSF53067">
    <property type="entry name" value="Actin-like ATPase domain"/>
    <property type="match status" value="1"/>
</dbReference>
<dbReference type="InterPro" id="IPR043129">
    <property type="entry name" value="ATPase_NBD"/>
</dbReference>
<gene>
    <name evidence="2" type="ORF">CYR34_09965</name>
</gene>
<evidence type="ECO:0000256" key="1">
    <source>
        <dbReference type="ARBA" id="ARBA00006479"/>
    </source>
</evidence>
<dbReference type="Gene3D" id="3.30.420.40">
    <property type="match status" value="2"/>
</dbReference>
<name>A0A2N5ENG8_9GAMM</name>
<reference evidence="2 3" key="1">
    <citation type="submission" date="2017-12" db="EMBL/GenBank/DDBJ databases">
        <title>Characterization of six clinical isolates of Enterochimera gen. nov., a novel genus of the Yersiniaciae family and the three species Enterochimera arupensis sp. nov., Enterochimera coloradensis sp. nov, and Enterochimera californica sp. nov.</title>
        <authorList>
            <person name="Rossi A."/>
            <person name="Fisher M."/>
        </authorList>
    </citation>
    <scope>NUCLEOTIDE SEQUENCE [LARGE SCALE GENOMIC DNA]</scope>
    <source>
        <strain evidence="2 3">2016Iso1</strain>
    </source>
</reference>
<evidence type="ECO:0000313" key="2">
    <source>
        <dbReference type="EMBL" id="PLR50214.1"/>
    </source>
</evidence>
<dbReference type="OrthoDB" id="9810372at2"/>
<proteinExistence type="inferred from homology"/>
<sequence length="340" mass="36655">MTRTTTVIDIGGTHMRWADWSLERGLGERGRMPTPSFYRHPDFPVSRLQALLVDAICEMPPQGKDAVAGISFGAAMNHLTGTVYASAPLWADHEVPFDLLSALNRQRSDVDWRVVNDVTAALLHVISTPLCAQDRKVMLVTVSTGIAARTIDRITGHMPFDAGGLQGEIGHLPAAAALAGEPVVLNCDCGAPEHLSAYASGRGIAKMAQVLRERQPCEWAASMPGRRMAEGYSLEEAFKAGVCAHDSMAIMLLNAVTAPVADVLRTALCLDPDLDRIILTGGVAVSLGEHYRTSVISHLNRQGLYLTGKLHPRWAEDRIVVYEADCLIGAGIAATMEARQ</sequence>
<dbReference type="Proteomes" id="UP000234626">
    <property type="component" value="Unassembled WGS sequence"/>
</dbReference>
<accession>A0A2N5ENG8</accession>